<feature type="transmembrane region" description="Helical" evidence="1">
    <location>
        <begin position="244"/>
        <end position="261"/>
    </location>
</feature>
<dbReference type="EMBL" id="DVFZ01000001">
    <property type="protein sequence ID" value="HIQ81472.1"/>
    <property type="molecule type" value="Genomic_DNA"/>
</dbReference>
<reference evidence="2" key="1">
    <citation type="submission" date="2020-10" db="EMBL/GenBank/DDBJ databases">
        <authorList>
            <person name="Gilroy R."/>
        </authorList>
    </citation>
    <scope>NUCLEOTIDE SEQUENCE</scope>
    <source>
        <strain evidence="2">ChiSjej6B24-2974</strain>
    </source>
</reference>
<gene>
    <name evidence="2" type="ORF">IAA52_00035</name>
</gene>
<evidence type="ECO:0000313" key="3">
    <source>
        <dbReference type="Proteomes" id="UP000824260"/>
    </source>
</evidence>
<feature type="transmembrane region" description="Helical" evidence="1">
    <location>
        <begin position="66"/>
        <end position="84"/>
    </location>
</feature>
<dbReference type="AlphaFoldDB" id="A0A9D1CV01"/>
<accession>A0A9D1CV01</accession>
<dbReference type="PROSITE" id="PS51257">
    <property type="entry name" value="PROKAR_LIPOPROTEIN"/>
    <property type="match status" value="1"/>
</dbReference>
<feature type="transmembrane region" description="Helical" evidence="1">
    <location>
        <begin position="290"/>
        <end position="307"/>
    </location>
</feature>
<feature type="transmembrane region" description="Helical" evidence="1">
    <location>
        <begin position="157"/>
        <end position="176"/>
    </location>
</feature>
<feature type="transmembrane region" description="Helical" evidence="1">
    <location>
        <begin position="213"/>
        <end position="232"/>
    </location>
</feature>
<feature type="transmembrane region" description="Helical" evidence="1">
    <location>
        <begin position="130"/>
        <end position="151"/>
    </location>
</feature>
<feature type="transmembrane region" description="Helical" evidence="1">
    <location>
        <begin position="267"/>
        <end position="285"/>
    </location>
</feature>
<comment type="caution">
    <text evidence="2">The sequence shown here is derived from an EMBL/GenBank/DDBJ whole genome shotgun (WGS) entry which is preliminary data.</text>
</comment>
<keyword evidence="1" id="KW-0472">Membrane</keyword>
<organism evidence="2 3">
    <name type="scientific">Candidatus Pullichristensenella stercorigallinarum</name>
    <dbReference type="NCBI Taxonomy" id="2840909"/>
    <lineage>
        <taxon>Bacteria</taxon>
        <taxon>Bacillati</taxon>
        <taxon>Bacillota</taxon>
        <taxon>Clostridia</taxon>
        <taxon>Candidatus Pullichristensenella</taxon>
    </lineage>
</organism>
<keyword evidence="1" id="KW-0812">Transmembrane</keyword>
<keyword evidence="1" id="KW-1133">Transmembrane helix</keyword>
<reference evidence="2" key="2">
    <citation type="journal article" date="2021" name="PeerJ">
        <title>Extensive microbial diversity within the chicken gut microbiome revealed by metagenomics and culture.</title>
        <authorList>
            <person name="Gilroy R."/>
            <person name="Ravi A."/>
            <person name="Getino M."/>
            <person name="Pursley I."/>
            <person name="Horton D.L."/>
            <person name="Alikhan N.F."/>
            <person name="Baker D."/>
            <person name="Gharbi K."/>
            <person name="Hall N."/>
            <person name="Watson M."/>
            <person name="Adriaenssens E.M."/>
            <person name="Foster-Nyarko E."/>
            <person name="Jarju S."/>
            <person name="Secka A."/>
            <person name="Antonio M."/>
            <person name="Oren A."/>
            <person name="Chaudhuri R.R."/>
            <person name="La Ragione R."/>
            <person name="Hildebrand F."/>
            <person name="Pallen M.J."/>
        </authorList>
    </citation>
    <scope>NUCLEOTIDE SEQUENCE</scope>
    <source>
        <strain evidence="2">ChiSjej6B24-2974</strain>
    </source>
</reference>
<evidence type="ECO:0000256" key="1">
    <source>
        <dbReference type="SAM" id="Phobius"/>
    </source>
</evidence>
<protein>
    <submittedName>
        <fullName evidence="2">Uncharacterized protein</fullName>
    </submittedName>
</protein>
<feature type="transmembrane region" description="Helical" evidence="1">
    <location>
        <begin position="319"/>
        <end position="336"/>
    </location>
</feature>
<evidence type="ECO:0000313" key="2">
    <source>
        <dbReference type="EMBL" id="HIQ81472.1"/>
    </source>
</evidence>
<sequence>MRERLSRRSELFLPLALLIPAWLGCVELATEVAVAYSQARLCTLCAAEAFQRAAAQEIDPRRVRGAWTAAFLTALPLLCADWILSRDMVGWWRGGPPMSENGMALLAGAALALARLNEEYLRANAQNGSAALSALLRALLLAGGVCCGPVWAAGAAALGWLVSLAVAAALGGAPFARPNVAALKQTPAALVRLLPWMVAAELLLIAGYDGAPWATAGYLLGMALYGCAGTAFRRTEAESVPLRLGLIAPAAALAAISPLLPAPVAALAAQAGIAAFMGMIVYGAFTARGMLATLAAALACVAAWMPARMYEAPAWLAPAAAYAAPALAFGALALLWPDARRMFFVRQARRRPVHSRQMLL</sequence>
<feature type="transmembrane region" description="Helical" evidence="1">
    <location>
        <begin position="188"/>
        <end position="207"/>
    </location>
</feature>
<name>A0A9D1CV01_9FIRM</name>
<dbReference type="Proteomes" id="UP000824260">
    <property type="component" value="Unassembled WGS sequence"/>
</dbReference>
<proteinExistence type="predicted"/>